<dbReference type="SUPFAM" id="SSF56281">
    <property type="entry name" value="Metallo-hydrolase/oxidoreductase"/>
    <property type="match status" value="1"/>
</dbReference>
<dbReference type="InterPro" id="IPR036866">
    <property type="entry name" value="RibonucZ/Hydroxyglut_hydro"/>
</dbReference>
<dbReference type="Proteomes" id="UP000254764">
    <property type="component" value="Unassembled WGS sequence"/>
</dbReference>
<dbReference type="InterPro" id="IPR001279">
    <property type="entry name" value="Metallo-B-lactamas"/>
</dbReference>
<dbReference type="EMBL" id="UEYP01000006">
    <property type="protein sequence ID" value="SSC68346.1"/>
    <property type="molecule type" value="Genomic_DNA"/>
</dbReference>
<dbReference type="InterPro" id="IPR022877">
    <property type="entry name" value="UPF0173"/>
</dbReference>
<dbReference type="InterPro" id="IPR050114">
    <property type="entry name" value="UPF0173_UPF0282_UlaG_hydrolase"/>
</dbReference>
<dbReference type="STRING" id="1336235.GCA_000518785_01077"/>
<dbReference type="SMART" id="SM00849">
    <property type="entry name" value="Lactamase_B"/>
    <property type="match status" value="1"/>
</dbReference>
<name>A0A376AKJ4_9HYPH</name>
<keyword evidence="5" id="KW-1185">Reference proteome</keyword>
<dbReference type="Pfam" id="PF13483">
    <property type="entry name" value="Lactamase_B_3"/>
    <property type="match status" value="1"/>
</dbReference>
<dbReference type="PANTHER" id="PTHR43546:SF3">
    <property type="entry name" value="UPF0173 METAL-DEPENDENT HYDROLASE MJ1163"/>
    <property type="match status" value="1"/>
</dbReference>
<reference evidence="5" key="1">
    <citation type="submission" date="2018-07" db="EMBL/GenBank/DDBJ databases">
        <authorList>
            <person name="Peiro R."/>
            <person name="Begona"/>
            <person name="Cbmso G."/>
            <person name="Lopez M."/>
            <person name="Gonzalez S."/>
        </authorList>
    </citation>
    <scope>NUCLEOTIDE SEQUENCE [LARGE SCALE GENOMIC DNA]</scope>
</reference>
<dbReference type="Gene3D" id="3.60.15.10">
    <property type="entry name" value="Ribonuclease Z/Hydroxyacylglutathione hydrolase-like"/>
    <property type="match status" value="1"/>
</dbReference>
<comment type="similarity">
    <text evidence="2">Belongs to the UPF0173 family.</text>
</comment>
<evidence type="ECO:0000259" key="3">
    <source>
        <dbReference type="SMART" id="SM00849"/>
    </source>
</evidence>
<sequence>MAYIPGNAPKENSMKITWLGHSAFRLDTAKASILIDPFFTGNPGFAGLDAKDWATGVTHILLTHGHGDHVGDTVKLAGETGATVLANADLAAWLGSKGVTKLEAGNTGGTIAFDGFSVTFTNALHSSAQITEDGVSHALGNANGLMLHIEGDASLLHMGDTDIFSDMALIQELHQPDIGLVPIGDRFTMGGAVAALACQRFFDFKIAMPCHYGSFGIIDPTPEKFVLGMEGTRTRVVTPAAGDSLEV</sequence>
<keyword evidence="1 2" id="KW-0378">Hydrolase</keyword>
<evidence type="ECO:0000313" key="4">
    <source>
        <dbReference type="EMBL" id="SSC68346.1"/>
    </source>
</evidence>
<dbReference type="AlphaFoldDB" id="A0A376AKJ4"/>
<feature type="domain" description="Metallo-beta-lactamase" evidence="3">
    <location>
        <begin position="20"/>
        <end position="211"/>
    </location>
</feature>
<gene>
    <name evidence="4" type="ORF">RHIZ70_4054</name>
</gene>
<dbReference type="PANTHER" id="PTHR43546">
    <property type="entry name" value="UPF0173 METAL-DEPENDENT HYDROLASE MJ1163-RELATED"/>
    <property type="match status" value="1"/>
</dbReference>
<evidence type="ECO:0000313" key="5">
    <source>
        <dbReference type="Proteomes" id="UP000254764"/>
    </source>
</evidence>
<dbReference type="GO" id="GO:0016787">
    <property type="term" value="F:hydrolase activity"/>
    <property type="evidence" value="ECO:0007669"/>
    <property type="project" value="UniProtKB-UniRule"/>
</dbReference>
<protein>
    <recommendedName>
        <fullName evidence="2">UPF0173 metal-dependent hydrolase RHIZ70_4054</fullName>
    </recommendedName>
</protein>
<organism evidence="4 5">
    <name type="scientific">Ciceribacter selenitireducens ATCC BAA-1503</name>
    <dbReference type="NCBI Taxonomy" id="1336235"/>
    <lineage>
        <taxon>Bacteria</taxon>
        <taxon>Pseudomonadati</taxon>
        <taxon>Pseudomonadota</taxon>
        <taxon>Alphaproteobacteria</taxon>
        <taxon>Hyphomicrobiales</taxon>
        <taxon>Rhizobiaceae</taxon>
        <taxon>Ciceribacter</taxon>
    </lineage>
</organism>
<dbReference type="HAMAP" id="MF_00457">
    <property type="entry name" value="UPF0173"/>
    <property type="match status" value="1"/>
</dbReference>
<evidence type="ECO:0000256" key="1">
    <source>
        <dbReference type="ARBA" id="ARBA00022801"/>
    </source>
</evidence>
<proteinExistence type="inferred from homology"/>
<dbReference type="NCBIfam" id="NF001911">
    <property type="entry name" value="PRK00685.1"/>
    <property type="match status" value="1"/>
</dbReference>
<accession>A0A376AKJ4</accession>
<evidence type="ECO:0000256" key="2">
    <source>
        <dbReference type="HAMAP-Rule" id="MF_00457"/>
    </source>
</evidence>